<organism evidence="3 4">
    <name type="scientific">Anaeromyxobacter paludicola</name>
    <dbReference type="NCBI Taxonomy" id="2918171"/>
    <lineage>
        <taxon>Bacteria</taxon>
        <taxon>Pseudomonadati</taxon>
        <taxon>Myxococcota</taxon>
        <taxon>Myxococcia</taxon>
        <taxon>Myxococcales</taxon>
        <taxon>Cystobacterineae</taxon>
        <taxon>Anaeromyxobacteraceae</taxon>
        <taxon>Anaeromyxobacter</taxon>
    </lineage>
</organism>
<dbReference type="Proteomes" id="UP001162734">
    <property type="component" value="Chromosome"/>
</dbReference>
<evidence type="ECO:0000313" key="3">
    <source>
        <dbReference type="EMBL" id="BDG08244.1"/>
    </source>
</evidence>
<sequence>MGGPAAREVVFVTGYPGFIARRLVQRLARELSPGARLTLLVEPSQLEAARAAAADLPLRPELLEGDVSAMHLGLSGPEFKRLAAEVTCIWHLAAVKEVSAGRDRLRRVNVEGTRNALDLARSAPGLRRFHHFSSAWVSGDRTGVILEDELEFGQGFHDAYEESKYRAEVLVKRAAADRLPVTVYRPSIVVGDSRTGEIDRFEGPYALAILLLASPLTLPLPLPGDGAAPLNVVPVDFVVESAVTIGRNPAAVGRTVHLVDPAPLSARRVYELVAAREHRRLPPMSLPARAVDAILRLPVLERLTRSQRSAIEAVSHGALYNCRNTLELLEGTGVRCPPLTAYLDRLTEFVKEQYARRRAARALEVDDPLDDPPAPPRRGAAPERP</sequence>
<dbReference type="EMBL" id="AP025592">
    <property type="protein sequence ID" value="BDG08244.1"/>
    <property type="molecule type" value="Genomic_DNA"/>
</dbReference>
<feature type="domain" description="Thioester reductase (TE)" evidence="2">
    <location>
        <begin position="12"/>
        <end position="241"/>
    </location>
</feature>
<dbReference type="Pfam" id="PF07993">
    <property type="entry name" value="NAD_binding_4"/>
    <property type="match status" value="1"/>
</dbReference>
<evidence type="ECO:0000313" key="4">
    <source>
        <dbReference type="Proteomes" id="UP001162734"/>
    </source>
</evidence>
<gene>
    <name evidence="3" type="ORF">AMPC_13570</name>
</gene>
<proteinExistence type="predicted"/>
<dbReference type="RefSeq" id="WP_248345428.1">
    <property type="nucleotide sequence ID" value="NZ_AP025592.1"/>
</dbReference>
<dbReference type="CDD" id="cd05263">
    <property type="entry name" value="MupV_like_SDR_e"/>
    <property type="match status" value="1"/>
</dbReference>
<accession>A0ABM7X8S8</accession>
<dbReference type="InterPro" id="IPR026055">
    <property type="entry name" value="FAR"/>
</dbReference>
<dbReference type="SUPFAM" id="SSF51735">
    <property type="entry name" value="NAD(P)-binding Rossmann-fold domains"/>
    <property type="match status" value="1"/>
</dbReference>
<dbReference type="InterPro" id="IPR036291">
    <property type="entry name" value="NAD(P)-bd_dom_sf"/>
</dbReference>
<feature type="region of interest" description="Disordered" evidence="1">
    <location>
        <begin position="361"/>
        <end position="385"/>
    </location>
</feature>
<dbReference type="InterPro" id="IPR013120">
    <property type="entry name" value="FAR_NAD-bd"/>
</dbReference>
<keyword evidence="4" id="KW-1185">Reference proteome</keyword>
<dbReference type="PANTHER" id="PTHR11011">
    <property type="entry name" value="MALE STERILITY PROTEIN 2-RELATED"/>
    <property type="match status" value="1"/>
</dbReference>
<reference evidence="4" key="1">
    <citation type="journal article" date="2022" name="Int. J. Syst. Evol. Microbiol.">
        <title>Anaeromyxobacter oryzae sp. nov., Anaeromyxobacter diazotrophicus sp. nov. and Anaeromyxobacter paludicola sp. nov., isolated from paddy soils.</title>
        <authorList>
            <person name="Itoh H."/>
            <person name="Xu Z."/>
            <person name="Mise K."/>
            <person name="Masuda Y."/>
            <person name="Ushijima N."/>
            <person name="Hayakawa C."/>
            <person name="Shiratori Y."/>
            <person name="Senoo K."/>
        </authorList>
    </citation>
    <scope>NUCLEOTIDE SEQUENCE [LARGE SCALE GENOMIC DNA]</scope>
    <source>
        <strain evidence="4">Red630</strain>
    </source>
</reference>
<evidence type="ECO:0000256" key="1">
    <source>
        <dbReference type="SAM" id="MobiDB-lite"/>
    </source>
</evidence>
<dbReference type="Gene3D" id="3.40.50.720">
    <property type="entry name" value="NAD(P)-binding Rossmann-like Domain"/>
    <property type="match status" value="1"/>
</dbReference>
<evidence type="ECO:0000259" key="2">
    <source>
        <dbReference type="Pfam" id="PF07993"/>
    </source>
</evidence>
<name>A0ABM7X8S8_9BACT</name>
<protein>
    <submittedName>
        <fullName evidence="3">3-beta hydroxysteroid dehydrogenase</fullName>
    </submittedName>
</protein>